<dbReference type="RefSeq" id="WP_344848412.1">
    <property type="nucleotide sequence ID" value="NZ_BAABAA010000015.1"/>
</dbReference>
<dbReference type="Proteomes" id="UP001501222">
    <property type="component" value="Unassembled WGS sequence"/>
</dbReference>
<proteinExistence type="predicted"/>
<gene>
    <name evidence="1" type="ORF">GCM10022235_72600</name>
</gene>
<organism evidence="1 2">
    <name type="scientific">Kribbella ginsengisoli</name>
    <dbReference type="NCBI Taxonomy" id="363865"/>
    <lineage>
        <taxon>Bacteria</taxon>
        <taxon>Bacillati</taxon>
        <taxon>Actinomycetota</taxon>
        <taxon>Actinomycetes</taxon>
        <taxon>Propionibacteriales</taxon>
        <taxon>Kribbellaceae</taxon>
        <taxon>Kribbella</taxon>
    </lineage>
</organism>
<evidence type="ECO:0000313" key="2">
    <source>
        <dbReference type="Proteomes" id="UP001501222"/>
    </source>
</evidence>
<accession>A0ABP6YWZ6</accession>
<evidence type="ECO:0000313" key="1">
    <source>
        <dbReference type="EMBL" id="GAA3590757.1"/>
    </source>
</evidence>
<sequence>MLRGWLGVVVAVGALVGCGGSHAEGETPGIPYGSPTWPMRNDPGLTVVADRLEPVLRLRFADSYAGLVLEHETGTLIVYRKPDAALDERVRAEATNINLVLRNARMTLVEMRSLSDRVTADLAYWARRGIVIGSVGPMPDGSGIAVMTTNGSATDHENLTKRYGTDAIVISAGTIVPADASVGG</sequence>
<reference evidence="2" key="1">
    <citation type="journal article" date="2019" name="Int. J. Syst. Evol. Microbiol.">
        <title>The Global Catalogue of Microorganisms (GCM) 10K type strain sequencing project: providing services to taxonomists for standard genome sequencing and annotation.</title>
        <authorList>
            <consortium name="The Broad Institute Genomics Platform"/>
            <consortium name="The Broad Institute Genome Sequencing Center for Infectious Disease"/>
            <person name="Wu L."/>
            <person name="Ma J."/>
        </authorList>
    </citation>
    <scope>NUCLEOTIDE SEQUENCE [LARGE SCALE GENOMIC DNA]</scope>
    <source>
        <strain evidence="2">JCM 16928</strain>
    </source>
</reference>
<comment type="caution">
    <text evidence="1">The sequence shown here is derived from an EMBL/GenBank/DDBJ whole genome shotgun (WGS) entry which is preliminary data.</text>
</comment>
<dbReference type="EMBL" id="BAABAA010000015">
    <property type="protein sequence ID" value="GAA3590757.1"/>
    <property type="molecule type" value="Genomic_DNA"/>
</dbReference>
<keyword evidence="2" id="KW-1185">Reference proteome</keyword>
<protein>
    <submittedName>
        <fullName evidence="1">Uncharacterized protein</fullName>
    </submittedName>
</protein>
<dbReference type="PROSITE" id="PS51257">
    <property type="entry name" value="PROKAR_LIPOPROTEIN"/>
    <property type="match status" value="1"/>
</dbReference>
<name>A0ABP6YWZ6_9ACTN</name>